<sequence length="74" mass="8453">MDLHGLYVEEAMDRVKERLRTVNRGDCLCIIVGKGNHSTNHLAKIKPAVERFLTEQNLRHEFQAGNEGAIVVYF</sequence>
<dbReference type="Gene3D" id="3.30.1370.110">
    <property type="match status" value="1"/>
</dbReference>
<dbReference type="PROSITE" id="PS50828">
    <property type="entry name" value="SMR"/>
    <property type="match status" value="1"/>
</dbReference>
<dbReference type="SMART" id="SM00463">
    <property type="entry name" value="SMR"/>
    <property type="match status" value="1"/>
</dbReference>
<dbReference type="SUPFAM" id="SSF160443">
    <property type="entry name" value="SMR domain-like"/>
    <property type="match status" value="1"/>
</dbReference>
<evidence type="ECO:0000313" key="3">
    <source>
        <dbReference type="Proteomes" id="UP000070444"/>
    </source>
</evidence>
<evidence type="ECO:0000259" key="1">
    <source>
        <dbReference type="PROSITE" id="PS50828"/>
    </source>
</evidence>
<protein>
    <submittedName>
        <fullName evidence="2">Smr protein/MutS2 C-terminal</fullName>
    </submittedName>
</protein>
<dbReference type="InterPro" id="IPR002625">
    <property type="entry name" value="Smr_dom"/>
</dbReference>
<dbReference type="PANTHER" id="PTHR47417:SF1">
    <property type="entry name" value="SMR DOMAIN-CONTAINING PROTEIN YPL199C"/>
    <property type="match status" value="1"/>
</dbReference>
<dbReference type="Proteomes" id="UP000070444">
    <property type="component" value="Unassembled WGS sequence"/>
</dbReference>
<dbReference type="EMBL" id="KQ964444">
    <property type="protein sequence ID" value="KXN72913.1"/>
    <property type="molecule type" value="Genomic_DNA"/>
</dbReference>
<keyword evidence="3" id="KW-1185">Reference proteome</keyword>
<dbReference type="Pfam" id="PF01713">
    <property type="entry name" value="Smr"/>
    <property type="match status" value="1"/>
</dbReference>
<dbReference type="STRING" id="796925.A0A137PD48"/>
<gene>
    <name evidence="2" type="ORF">CONCODRAFT_77560</name>
</gene>
<name>A0A137PD48_CONC2</name>
<evidence type="ECO:0000313" key="2">
    <source>
        <dbReference type="EMBL" id="KXN72913.1"/>
    </source>
</evidence>
<feature type="domain" description="Smr" evidence="1">
    <location>
        <begin position="1"/>
        <end position="74"/>
    </location>
</feature>
<organism evidence="2 3">
    <name type="scientific">Conidiobolus coronatus (strain ATCC 28846 / CBS 209.66 / NRRL 28638)</name>
    <name type="common">Delacroixia coronata</name>
    <dbReference type="NCBI Taxonomy" id="796925"/>
    <lineage>
        <taxon>Eukaryota</taxon>
        <taxon>Fungi</taxon>
        <taxon>Fungi incertae sedis</taxon>
        <taxon>Zoopagomycota</taxon>
        <taxon>Entomophthoromycotina</taxon>
        <taxon>Entomophthoromycetes</taxon>
        <taxon>Entomophthorales</taxon>
        <taxon>Ancylistaceae</taxon>
        <taxon>Conidiobolus</taxon>
    </lineage>
</organism>
<dbReference type="InterPro" id="IPR036063">
    <property type="entry name" value="Smr_dom_sf"/>
</dbReference>
<dbReference type="PANTHER" id="PTHR47417">
    <property type="entry name" value="SMR DOMAIN-CONTAINING PROTEIN YPL199C"/>
    <property type="match status" value="1"/>
</dbReference>
<reference evidence="2 3" key="1">
    <citation type="journal article" date="2015" name="Genome Biol. Evol.">
        <title>Phylogenomic analyses indicate that early fungi evolved digesting cell walls of algal ancestors of land plants.</title>
        <authorList>
            <person name="Chang Y."/>
            <person name="Wang S."/>
            <person name="Sekimoto S."/>
            <person name="Aerts A.L."/>
            <person name="Choi C."/>
            <person name="Clum A."/>
            <person name="LaButti K.M."/>
            <person name="Lindquist E.A."/>
            <person name="Yee Ngan C."/>
            <person name="Ohm R.A."/>
            <person name="Salamov A.A."/>
            <person name="Grigoriev I.V."/>
            <person name="Spatafora J.W."/>
            <person name="Berbee M.L."/>
        </authorList>
    </citation>
    <scope>NUCLEOTIDE SEQUENCE [LARGE SCALE GENOMIC DNA]</scope>
    <source>
        <strain evidence="2 3">NRRL 28638</strain>
    </source>
</reference>
<proteinExistence type="predicted"/>
<dbReference type="InterPro" id="IPR053020">
    <property type="entry name" value="Smr_domain_protein"/>
</dbReference>
<dbReference type="OrthoDB" id="3231855at2759"/>
<accession>A0A137PD48</accession>
<dbReference type="AlphaFoldDB" id="A0A137PD48"/>